<keyword evidence="2" id="KW-1133">Transmembrane helix</keyword>
<keyword evidence="2" id="KW-0812">Transmembrane</keyword>
<accession>A0A7S4N2H2</accession>
<organism evidence="3">
    <name type="scientific">Odontella aurita</name>
    <dbReference type="NCBI Taxonomy" id="265563"/>
    <lineage>
        <taxon>Eukaryota</taxon>
        <taxon>Sar</taxon>
        <taxon>Stramenopiles</taxon>
        <taxon>Ochrophyta</taxon>
        <taxon>Bacillariophyta</taxon>
        <taxon>Mediophyceae</taxon>
        <taxon>Biddulphiophycidae</taxon>
        <taxon>Eupodiscales</taxon>
        <taxon>Odontellaceae</taxon>
        <taxon>Odontella</taxon>
    </lineage>
</organism>
<proteinExistence type="predicted"/>
<sequence>MASSLTPPAAVVRVINSIANETDYFELPKIMADPLIQHDYQLTMAALVGLFGFLAVISLSYATTKRKEDEAKAQPGTPSKVSKPLTLKFETPPRPSPTKDAEDTPGKSVKKAVEKGAMGSVATPGGRRSARIASKDTKKED</sequence>
<evidence type="ECO:0000256" key="1">
    <source>
        <dbReference type="SAM" id="MobiDB-lite"/>
    </source>
</evidence>
<gene>
    <name evidence="3" type="ORF">OAUR00152_LOCUS26743</name>
</gene>
<evidence type="ECO:0008006" key="4">
    <source>
        <dbReference type="Google" id="ProtNLM"/>
    </source>
</evidence>
<reference evidence="3" key="1">
    <citation type="submission" date="2021-01" db="EMBL/GenBank/DDBJ databases">
        <authorList>
            <person name="Corre E."/>
            <person name="Pelletier E."/>
            <person name="Niang G."/>
            <person name="Scheremetjew M."/>
            <person name="Finn R."/>
            <person name="Kale V."/>
            <person name="Holt S."/>
            <person name="Cochrane G."/>
            <person name="Meng A."/>
            <person name="Brown T."/>
            <person name="Cohen L."/>
        </authorList>
    </citation>
    <scope>NUCLEOTIDE SEQUENCE</scope>
    <source>
        <strain evidence="3">Isolate 1302-5</strain>
    </source>
</reference>
<evidence type="ECO:0000313" key="3">
    <source>
        <dbReference type="EMBL" id="CAE2260880.1"/>
    </source>
</evidence>
<dbReference type="EMBL" id="HBKQ01038666">
    <property type="protein sequence ID" value="CAE2260880.1"/>
    <property type="molecule type" value="Transcribed_RNA"/>
</dbReference>
<protein>
    <recommendedName>
        <fullName evidence="4">Transmembrane protein</fullName>
    </recommendedName>
</protein>
<evidence type="ECO:0000256" key="2">
    <source>
        <dbReference type="SAM" id="Phobius"/>
    </source>
</evidence>
<feature type="transmembrane region" description="Helical" evidence="2">
    <location>
        <begin position="40"/>
        <end position="62"/>
    </location>
</feature>
<dbReference type="AlphaFoldDB" id="A0A7S4N2H2"/>
<keyword evidence="2" id="KW-0472">Membrane</keyword>
<name>A0A7S4N2H2_9STRA</name>
<feature type="region of interest" description="Disordered" evidence="1">
    <location>
        <begin position="65"/>
        <end position="141"/>
    </location>
</feature>